<dbReference type="EMBL" id="LAZR01021762">
    <property type="protein sequence ID" value="KKL84219.1"/>
    <property type="molecule type" value="Genomic_DNA"/>
</dbReference>
<proteinExistence type="predicted"/>
<reference evidence="2" key="1">
    <citation type="journal article" date="2015" name="Nature">
        <title>Complex archaea that bridge the gap between prokaryotes and eukaryotes.</title>
        <authorList>
            <person name="Spang A."/>
            <person name="Saw J.H."/>
            <person name="Jorgensen S.L."/>
            <person name="Zaremba-Niedzwiedzka K."/>
            <person name="Martijn J."/>
            <person name="Lind A.E."/>
            <person name="van Eijk R."/>
            <person name="Schleper C."/>
            <person name="Guy L."/>
            <person name="Ettema T.J."/>
        </authorList>
    </citation>
    <scope>NUCLEOTIDE SEQUENCE</scope>
</reference>
<protein>
    <recommendedName>
        <fullName evidence="1">GATA-type domain-containing protein</fullName>
    </recommendedName>
</protein>
<comment type="caution">
    <text evidence="2">The sequence shown here is derived from an EMBL/GenBank/DDBJ whole genome shotgun (WGS) entry which is preliminary data.</text>
</comment>
<sequence length="113" mass="12814">MTKDEHCKHALTLSSDEKWEYQEKHGITSADVWRCGQKQKSKCPTRAKKKKTRTRVLASQGGCCALCGRSDTGQWCLDRSGRTVCNGCNNLLTKLRKLWANGVTCEDMEEFIE</sequence>
<dbReference type="AlphaFoldDB" id="A0A0F9FCV0"/>
<dbReference type="GO" id="GO:0006355">
    <property type="term" value="P:regulation of DNA-templated transcription"/>
    <property type="evidence" value="ECO:0007669"/>
    <property type="project" value="InterPro"/>
</dbReference>
<dbReference type="PROSITE" id="PS50114">
    <property type="entry name" value="GATA_ZN_FINGER_2"/>
    <property type="match status" value="1"/>
</dbReference>
<gene>
    <name evidence="2" type="ORF">LCGC14_1966910</name>
</gene>
<accession>A0A0F9FCV0</accession>
<evidence type="ECO:0000259" key="1">
    <source>
        <dbReference type="PROSITE" id="PS50114"/>
    </source>
</evidence>
<feature type="domain" description="GATA-type" evidence="1">
    <location>
        <begin position="58"/>
        <end position="88"/>
    </location>
</feature>
<dbReference type="InterPro" id="IPR000679">
    <property type="entry name" value="Znf_GATA"/>
</dbReference>
<name>A0A0F9FCV0_9ZZZZ</name>
<evidence type="ECO:0000313" key="2">
    <source>
        <dbReference type="EMBL" id="KKL84219.1"/>
    </source>
</evidence>
<organism evidence="2">
    <name type="scientific">marine sediment metagenome</name>
    <dbReference type="NCBI Taxonomy" id="412755"/>
    <lineage>
        <taxon>unclassified sequences</taxon>
        <taxon>metagenomes</taxon>
        <taxon>ecological metagenomes</taxon>
    </lineage>
</organism>
<dbReference type="GO" id="GO:0043565">
    <property type="term" value="F:sequence-specific DNA binding"/>
    <property type="evidence" value="ECO:0007669"/>
    <property type="project" value="InterPro"/>
</dbReference>